<accession>A0ABM7KK70</accession>
<reference evidence="4 5" key="1">
    <citation type="journal article" date="2019" name="Emerg. Microbes Infect.">
        <title>Comprehensive subspecies identification of 175 nontuberculous mycobacteria species based on 7547 genomic profiles.</title>
        <authorList>
            <person name="Matsumoto Y."/>
            <person name="Kinjo T."/>
            <person name="Motooka D."/>
            <person name="Nabeya D."/>
            <person name="Jung N."/>
            <person name="Uechi K."/>
            <person name="Horii T."/>
            <person name="Iida T."/>
            <person name="Fujita J."/>
            <person name="Nakamura S."/>
        </authorList>
    </citation>
    <scope>NUCLEOTIDE SEQUENCE [LARGE SCALE GENOMIC DNA]</scope>
    <source>
        <strain evidence="4 5">JCM 12687</strain>
    </source>
</reference>
<dbReference type="Proteomes" id="UP000467379">
    <property type="component" value="Chromosome"/>
</dbReference>
<dbReference type="Pfam" id="PF23771">
    <property type="entry name" value="DUF7168"/>
    <property type="match status" value="1"/>
</dbReference>
<sequence length="440" mass="48129">MRACLELSDPPARLWDMSRRNREKRAAKQKNRRGEAGQRERVRFDREPDRAQLLGHLVVALSEAATCRCDRVAQHAAELLEEFSAAAHELDVAADIAMNEAIRAAWEHGWSPSDLHEITRRKLEPAAVGYLDQAIIRESGRYAVATLHPRWRADLAAIAATVDRGSAGSNVNSPEALTVVLKVLTLLGSLPVLEPLLPLPGAHRHTAAAVSAVDEKALGRVRALLAKAEDTEFPEEAEILSAKAQELMSRYSLQEAVVHHERGEVPVAAARRMWIENPYAVAKTTLVQAVAQANRCRVVWAERLGFVTVIGSETDLNLVELLTTSLLVQANRAMLRAGRQVSGRGQSRTRSFRQSFLVAYATRIGERLDETRASVTAEAEHDARLLPVLAAGNRAADDLTNRLFPSMTQRPVSVSNGAGWVAGRAAADLAHLNVRDEIAG</sequence>
<dbReference type="InterPro" id="IPR024498">
    <property type="entry name" value="DUF2786"/>
</dbReference>
<evidence type="ECO:0000259" key="3">
    <source>
        <dbReference type="Pfam" id="PF23771"/>
    </source>
</evidence>
<feature type="domain" description="DUF7168" evidence="3">
    <location>
        <begin position="283"/>
        <end position="380"/>
    </location>
</feature>
<gene>
    <name evidence="4" type="ORF">MBRA_15460</name>
</gene>
<evidence type="ECO:0000313" key="5">
    <source>
        <dbReference type="Proteomes" id="UP000467379"/>
    </source>
</evidence>
<feature type="region of interest" description="Disordered" evidence="1">
    <location>
        <begin position="21"/>
        <end position="41"/>
    </location>
</feature>
<evidence type="ECO:0008006" key="6">
    <source>
        <dbReference type="Google" id="ProtNLM"/>
    </source>
</evidence>
<feature type="domain" description="DUF2786" evidence="2">
    <location>
        <begin position="216"/>
        <end position="254"/>
    </location>
</feature>
<dbReference type="InterPro" id="IPR055592">
    <property type="entry name" value="DUF7168"/>
</dbReference>
<evidence type="ECO:0000259" key="2">
    <source>
        <dbReference type="Pfam" id="PF10979"/>
    </source>
</evidence>
<evidence type="ECO:0000256" key="1">
    <source>
        <dbReference type="SAM" id="MobiDB-lite"/>
    </source>
</evidence>
<dbReference type="EMBL" id="AP022606">
    <property type="protein sequence ID" value="BBZ11351.1"/>
    <property type="molecule type" value="Genomic_DNA"/>
</dbReference>
<dbReference type="Pfam" id="PF10979">
    <property type="entry name" value="DUF2786"/>
    <property type="match status" value="1"/>
</dbReference>
<name>A0ABM7KK70_9MYCO</name>
<evidence type="ECO:0000313" key="4">
    <source>
        <dbReference type="EMBL" id="BBZ11351.1"/>
    </source>
</evidence>
<keyword evidence="5" id="KW-1185">Reference proteome</keyword>
<organism evidence="4 5">
    <name type="scientific">Mycobacterium branderi</name>
    <dbReference type="NCBI Taxonomy" id="43348"/>
    <lineage>
        <taxon>Bacteria</taxon>
        <taxon>Bacillati</taxon>
        <taxon>Actinomycetota</taxon>
        <taxon>Actinomycetes</taxon>
        <taxon>Mycobacteriales</taxon>
        <taxon>Mycobacteriaceae</taxon>
        <taxon>Mycobacterium</taxon>
    </lineage>
</organism>
<protein>
    <recommendedName>
        <fullName evidence="6">DUF2786 domain-containing protein</fullName>
    </recommendedName>
</protein>
<proteinExistence type="predicted"/>